<evidence type="ECO:0000313" key="5">
    <source>
        <dbReference type="Proteomes" id="UP000598271"/>
    </source>
</evidence>
<dbReference type="InterPro" id="IPR000627">
    <property type="entry name" value="Intradiol_dOase_C"/>
</dbReference>
<dbReference type="Pfam" id="PF00775">
    <property type="entry name" value="Dioxygenase_C"/>
    <property type="match status" value="1"/>
</dbReference>
<dbReference type="EMBL" id="BMXF01000001">
    <property type="protein sequence ID" value="GHB61570.1"/>
    <property type="molecule type" value="Genomic_DNA"/>
</dbReference>
<sequence>MKRIDFLKKAGVSLFSAGVLAACTKDSLEAAATPGTTTNPDGTTTSGSTNTSCSTTPSETAGPFPTKSPASLVIKDIRSDRTGVPLAVLITIQNKNKSCAGLAGAVVDVWHCDKDGYYSEYGGTGMQQANFQSVHFLRGRQTTNADGLAAFTTIFPGWYSGRAPHIHVHIYDSGGKSLLVTQIAFPTDICDHVYTTATSFYTRGKQDTSNARDNVFSDSIALEMPTVSGSIADGYTLAHNIVVNV</sequence>
<dbReference type="InterPro" id="IPR015889">
    <property type="entry name" value="Intradiol_dOase_core"/>
</dbReference>
<protein>
    <recommendedName>
        <fullName evidence="3">Intradiol ring-cleavage dioxygenases domain-containing protein</fullName>
    </recommendedName>
</protein>
<dbReference type="PROSITE" id="PS51257">
    <property type="entry name" value="PROKAR_LIPOPROTEIN"/>
    <property type="match status" value="1"/>
</dbReference>
<feature type="compositionally biased region" description="Low complexity" evidence="1">
    <location>
        <begin position="33"/>
        <end position="60"/>
    </location>
</feature>
<dbReference type="RefSeq" id="WP_189563636.1">
    <property type="nucleotide sequence ID" value="NZ_BMXF01000001.1"/>
</dbReference>
<dbReference type="PANTHER" id="PTHR34315:SF1">
    <property type="entry name" value="INTRADIOL RING-CLEAVAGE DIOXYGENASES DOMAIN-CONTAINING PROTEIN-RELATED"/>
    <property type="match status" value="1"/>
</dbReference>
<evidence type="ECO:0000256" key="1">
    <source>
        <dbReference type="SAM" id="MobiDB-lite"/>
    </source>
</evidence>
<feature type="chain" id="PRO_5035254929" description="Intradiol ring-cleavage dioxygenases domain-containing protein" evidence="2">
    <location>
        <begin position="22"/>
        <end position="245"/>
    </location>
</feature>
<evidence type="ECO:0000256" key="2">
    <source>
        <dbReference type="SAM" id="SignalP"/>
    </source>
</evidence>
<keyword evidence="5" id="KW-1185">Reference proteome</keyword>
<proteinExistence type="predicted"/>
<dbReference type="GO" id="GO:0016702">
    <property type="term" value="F:oxidoreductase activity, acting on single donors with incorporation of molecular oxygen, incorporation of two atoms of oxygen"/>
    <property type="evidence" value="ECO:0007669"/>
    <property type="project" value="InterPro"/>
</dbReference>
<dbReference type="Proteomes" id="UP000598271">
    <property type="component" value="Unassembled WGS sequence"/>
</dbReference>
<accession>A0A8J3D2Y1</accession>
<feature type="region of interest" description="Disordered" evidence="1">
    <location>
        <begin position="31"/>
        <end position="67"/>
    </location>
</feature>
<dbReference type="AlphaFoldDB" id="A0A8J3D2Y1"/>
<gene>
    <name evidence="4" type="ORF">GCM10007390_14310</name>
</gene>
<dbReference type="SUPFAM" id="SSF49482">
    <property type="entry name" value="Aromatic compound dioxygenase"/>
    <property type="match status" value="1"/>
</dbReference>
<feature type="domain" description="Intradiol ring-cleavage dioxygenases" evidence="3">
    <location>
        <begin position="83"/>
        <end position="188"/>
    </location>
</feature>
<name>A0A8J3D2Y1_9BACT</name>
<comment type="caution">
    <text evidence="4">The sequence shown here is derived from an EMBL/GenBank/DDBJ whole genome shotgun (WGS) entry which is preliminary data.</text>
</comment>
<dbReference type="GO" id="GO:0008199">
    <property type="term" value="F:ferric iron binding"/>
    <property type="evidence" value="ECO:0007669"/>
    <property type="project" value="InterPro"/>
</dbReference>
<keyword evidence="2" id="KW-0732">Signal</keyword>
<dbReference type="Gene3D" id="2.60.130.10">
    <property type="entry name" value="Aromatic compound dioxygenase"/>
    <property type="match status" value="1"/>
</dbReference>
<dbReference type="PANTHER" id="PTHR34315">
    <property type="match status" value="1"/>
</dbReference>
<evidence type="ECO:0000259" key="3">
    <source>
        <dbReference type="Pfam" id="PF00775"/>
    </source>
</evidence>
<feature type="signal peptide" evidence="2">
    <location>
        <begin position="1"/>
        <end position="21"/>
    </location>
</feature>
<reference evidence="4 5" key="1">
    <citation type="journal article" date="2014" name="Int. J. Syst. Evol. Microbiol.">
        <title>Complete genome sequence of Corynebacterium casei LMG S-19264T (=DSM 44701T), isolated from a smear-ripened cheese.</title>
        <authorList>
            <consortium name="US DOE Joint Genome Institute (JGI-PGF)"/>
            <person name="Walter F."/>
            <person name="Albersmeier A."/>
            <person name="Kalinowski J."/>
            <person name="Ruckert C."/>
        </authorList>
    </citation>
    <scope>NUCLEOTIDE SEQUENCE [LARGE SCALE GENOMIC DNA]</scope>
    <source>
        <strain evidence="4 5">KCTC 12866</strain>
    </source>
</reference>
<organism evidence="4 5">
    <name type="scientific">Persicitalea jodogahamensis</name>
    <dbReference type="NCBI Taxonomy" id="402147"/>
    <lineage>
        <taxon>Bacteria</taxon>
        <taxon>Pseudomonadati</taxon>
        <taxon>Bacteroidota</taxon>
        <taxon>Cytophagia</taxon>
        <taxon>Cytophagales</taxon>
        <taxon>Spirosomataceae</taxon>
        <taxon>Persicitalea</taxon>
    </lineage>
</organism>
<evidence type="ECO:0000313" key="4">
    <source>
        <dbReference type="EMBL" id="GHB61570.1"/>
    </source>
</evidence>